<dbReference type="SUPFAM" id="SSF51306">
    <property type="entry name" value="LexA/Signal peptidase"/>
    <property type="match status" value="1"/>
</dbReference>
<dbReference type="GO" id="GO:0009003">
    <property type="term" value="F:signal peptidase activity"/>
    <property type="evidence" value="ECO:0007669"/>
    <property type="project" value="UniProtKB-EC"/>
</dbReference>
<keyword evidence="2" id="KW-0378">Hydrolase</keyword>
<proteinExistence type="predicted"/>
<dbReference type="GeneID" id="8771240"/>
<dbReference type="eggNOG" id="arCOG09715">
    <property type="taxonomic scope" value="Archaea"/>
</dbReference>
<dbReference type="Pfam" id="PF00717">
    <property type="entry name" value="Peptidase_S24"/>
    <property type="match status" value="1"/>
</dbReference>
<dbReference type="STRING" id="634498.mru_1581"/>
<dbReference type="AlphaFoldDB" id="D3E4N7"/>
<dbReference type="Gene3D" id="2.10.109.10">
    <property type="entry name" value="Umud Fragment, subunit A"/>
    <property type="match status" value="1"/>
</dbReference>
<dbReference type="KEGG" id="mru:mru_1581"/>
<protein>
    <submittedName>
        <fullName evidence="2">Signal peptidase I</fullName>
        <ecNumber evidence="2">3.4.21.89</ecNumber>
    </submittedName>
</protein>
<evidence type="ECO:0000313" key="2">
    <source>
        <dbReference type="EMBL" id="ADC47431.1"/>
    </source>
</evidence>
<keyword evidence="3" id="KW-1185">Reference proteome</keyword>
<accession>D3E4N7</accession>
<dbReference type="EC" id="3.4.21.89" evidence="2"/>
<dbReference type="InterPro" id="IPR036286">
    <property type="entry name" value="LexA/Signal_pep-like_sf"/>
</dbReference>
<organism evidence="2 3">
    <name type="scientific">Methanobrevibacter ruminantium (strain ATCC 35063 / DSM 1093 / JCM 13430 / OCM 146 / M1)</name>
    <name type="common">Methanobacterium ruminantium</name>
    <dbReference type="NCBI Taxonomy" id="634498"/>
    <lineage>
        <taxon>Archaea</taxon>
        <taxon>Methanobacteriati</taxon>
        <taxon>Methanobacteriota</taxon>
        <taxon>Methanomada group</taxon>
        <taxon>Methanobacteria</taxon>
        <taxon>Methanobacteriales</taxon>
        <taxon>Methanobacteriaceae</taxon>
        <taxon>Methanobrevibacter</taxon>
    </lineage>
</organism>
<name>D3E4N7_METRM</name>
<dbReference type="CDD" id="cd06462">
    <property type="entry name" value="Peptidase_S24_S26"/>
    <property type="match status" value="1"/>
</dbReference>
<dbReference type="HOGENOM" id="CLU_1145237_0_0_2"/>
<dbReference type="EMBL" id="CP001719">
    <property type="protein sequence ID" value="ADC47431.1"/>
    <property type="molecule type" value="Genomic_DNA"/>
</dbReference>
<dbReference type="RefSeq" id="WP_012956380.1">
    <property type="nucleotide sequence ID" value="NC_013790.1"/>
</dbReference>
<dbReference type="PATRIC" id="fig|634498.28.peg.1583"/>
<reference evidence="2 3" key="1">
    <citation type="journal article" date="2010" name="PLoS ONE">
        <title>The genome sequence of the rumen methanogen Methanobrevibacter ruminantium reveals new possibilities for controlling ruminant methane emissions.</title>
        <authorList>
            <person name="Leahy S.C."/>
            <person name="Kelly W.J."/>
            <person name="Altermann E."/>
            <person name="Ronimus R.S."/>
            <person name="Yeoman C.J."/>
            <person name="Pacheco D.M."/>
            <person name="Li D."/>
            <person name="Kong Z."/>
            <person name="McTavish S."/>
            <person name="Sang C."/>
            <person name="Lambie S.C."/>
            <person name="Janssen P.H."/>
            <person name="Dey D."/>
            <person name="Attwood G.T."/>
        </authorList>
    </citation>
    <scope>NUCLEOTIDE SEQUENCE [LARGE SCALE GENOMIC DNA]</scope>
    <source>
        <strain evidence="3">ATCC 35063 / DSM 1093 / JCM 13430 / OCM 146 / M1</strain>
    </source>
</reference>
<gene>
    <name evidence="2" type="ordered locus">mru_1581</name>
</gene>
<dbReference type="Proteomes" id="UP000008680">
    <property type="component" value="Chromosome"/>
</dbReference>
<evidence type="ECO:0000259" key="1">
    <source>
        <dbReference type="Pfam" id="PF00717"/>
    </source>
</evidence>
<sequence length="242" mass="27044">MSKRIIFILMLIALLGLSAVAAVDADPLTDNQLNPTIFYLDFNHGALNDGFKKEFDLFEYVPTFDSVDLYNDGENVSVSFYSLNPTIDVDNLNDEIIDYTFEVMEDPKANITTLKDGIRNICSEYGADDVKINVDSVIGEDEIPVIFTTEGDSMLPTIKSGDKVLVNKSHNIHVGNLVSANSSEYGPICKRVADIDGDSVYLVSDNKKVTREYYDDYYVEYKGITTWVNIDDIDGVIIDIMN</sequence>
<evidence type="ECO:0000313" key="3">
    <source>
        <dbReference type="Proteomes" id="UP000008680"/>
    </source>
</evidence>
<feature type="domain" description="Peptidase S24/S26A/S26B/S26C" evidence="1">
    <location>
        <begin position="145"/>
        <end position="220"/>
    </location>
</feature>
<dbReference type="InterPro" id="IPR015927">
    <property type="entry name" value="Peptidase_S24_S26A/B/C"/>
</dbReference>